<dbReference type="KEGG" id="sari:H5J25_13765"/>
<gene>
    <name evidence="7" type="ORF">H5J25_13765</name>
</gene>
<evidence type="ECO:0000256" key="4">
    <source>
        <dbReference type="ARBA" id="ARBA00023125"/>
    </source>
</evidence>
<dbReference type="EMBL" id="CP061035">
    <property type="protein sequence ID" value="QQV76512.1"/>
    <property type="molecule type" value="Genomic_DNA"/>
</dbReference>
<sequence length="226" mass="24484">MTSEAAIETLRFRLSKAIEYRGVSAKALARTAGLGETVVRDILQGMTKDVKLGTVEKLARALGLSLADLLPSALQATGALEAERETAYGDDTADIVSLDLSLSMGPGTLIEEFVESEPVRMSLWLIQSITRTPSDRLRLVKGIGDSMEPTLRAGDRVLIDISERALSRINGIYWIDFGGSHGIKRLRPAGSGRVVVSSDNPVAGDFEVAADEIRIEGRVIWYGREL</sequence>
<evidence type="ECO:0000313" key="8">
    <source>
        <dbReference type="Proteomes" id="UP000595894"/>
    </source>
</evidence>
<dbReference type="PANTHER" id="PTHR40661">
    <property type="match status" value="1"/>
</dbReference>
<dbReference type="CDD" id="cd06529">
    <property type="entry name" value="S24_LexA-like"/>
    <property type="match status" value="1"/>
</dbReference>
<dbReference type="InterPro" id="IPR001387">
    <property type="entry name" value="Cro/C1-type_HTH"/>
</dbReference>
<dbReference type="GO" id="GO:0006508">
    <property type="term" value="P:proteolysis"/>
    <property type="evidence" value="ECO:0007669"/>
    <property type="project" value="UniProtKB-KW"/>
</dbReference>
<dbReference type="Pfam" id="PF00717">
    <property type="entry name" value="Peptidase_S24"/>
    <property type="match status" value="1"/>
</dbReference>
<keyword evidence="8" id="KW-1185">Reference proteome</keyword>
<proteinExistence type="predicted"/>
<dbReference type="Gene3D" id="1.10.260.40">
    <property type="entry name" value="lambda repressor-like DNA-binding domains"/>
    <property type="match status" value="1"/>
</dbReference>
<evidence type="ECO:0000256" key="3">
    <source>
        <dbReference type="ARBA" id="ARBA00023015"/>
    </source>
</evidence>
<dbReference type="GO" id="GO:0004252">
    <property type="term" value="F:serine-type endopeptidase activity"/>
    <property type="evidence" value="ECO:0007669"/>
    <property type="project" value="InterPro"/>
</dbReference>
<evidence type="ECO:0000256" key="1">
    <source>
        <dbReference type="ARBA" id="ARBA00022670"/>
    </source>
</evidence>
<protein>
    <submittedName>
        <fullName evidence="7">Helix-turn-helix domain-containing protein</fullName>
    </submittedName>
</protein>
<evidence type="ECO:0000313" key="7">
    <source>
        <dbReference type="EMBL" id="QQV76512.1"/>
    </source>
</evidence>
<keyword evidence="1" id="KW-0645">Protease</keyword>
<keyword evidence="3" id="KW-0805">Transcription regulation</keyword>
<dbReference type="GO" id="GO:0016020">
    <property type="term" value="C:membrane"/>
    <property type="evidence" value="ECO:0007669"/>
    <property type="project" value="InterPro"/>
</dbReference>
<reference evidence="8" key="1">
    <citation type="submission" date="2020-09" db="EMBL/GenBank/DDBJ databases">
        <title>Sphingomonas sp., a new species isolated from pork steak.</title>
        <authorList>
            <person name="Heidler von Heilborn D."/>
        </authorList>
    </citation>
    <scope>NUCLEOTIDE SEQUENCE [LARGE SCALE GENOMIC DNA]</scope>
</reference>
<dbReference type="InterPro" id="IPR015927">
    <property type="entry name" value="Peptidase_S24_S26A/B/C"/>
</dbReference>
<dbReference type="AlphaFoldDB" id="A0A974S3G2"/>
<dbReference type="Pfam" id="PF13443">
    <property type="entry name" value="HTH_26"/>
    <property type="match status" value="1"/>
</dbReference>
<evidence type="ECO:0000259" key="6">
    <source>
        <dbReference type="PROSITE" id="PS50943"/>
    </source>
</evidence>
<name>A0A974S3G2_9SPHN</name>
<dbReference type="PANTHER" id="PTHR40661:SF3">
    <property type="entry name" value="FELS-1 PROPHAGE TRANSCRIPTIONAL REGULATOR"/>
    <property type="match status" value="1"/>
</dbReference>
<keyword evidence="5" id="KW-0804">Transcription</keyword>
<dbReference type="SMART" id="SM00530">
    <property type="entry name" value="HTH_XRE"/>
    <property type="match status" value="1"/>
</dbReference>
<keyword evidence="2" id="KW-0378">Hydrolase</keyword>
<dbReference type="SUPFAM" id="SSF47413">
    <property type="entry name" value="lambda repressor-like DNA-binding domains"/>
    <property type="match status" value="1"/>
</dbReference>
<evidence type="ECO:0000256" key="5">
    <source>
        <dbReference type="ARBA" id="ARBA00023163"/>
    </source>
</evidence>
<dbReference type="Proteomes" id="UP000595894">
    <property type="component" value="Chromosome"/>
</dbReference>
<evidence type="ECO:0000256" key="2">
    <source>
        <dbReference type="ARBA" id="ARBA00022801"/>
    </source>
</evidence>
<dbReference type="SUPFAM" id="SSF51306">
    <property type="entry name" value="LexA/Signal peptidase"/>
    <property type="match status" value="1"/>
</dbReference>
<dbReference type="InterPro" id="IPR019756">
    <property type="entry name" value="Pept_S26A_signal_pept_1_Ser-AS"/>
</dbReference>
<dbReference type="Gene3D" id="2.10.109.10">
    <property type="entry name" value="Umud Fragment, subunit A"/>
    <property type="match status" value="1"/>
</dbReference>
<accession>A0A974S3G2</accession>
<keyword evidence="4" id="KW-0238">DNA-binding</keyword>
<dbReference type="InterPro" id="IPR039418">
    <property type="entry name" value="LexA-like"/>
</dbReference>
<dbReference type="InterPro" id="IPR036286">
    <property type="entry name" value="LexA/Signal_pep-like_sf"/>
</dbReference>
<dbReference type="CDD" id="cd00093">
    <property type="entry name" value="HTH_XRE"/>
    <property type="match status" value="1"/>
</dbReference>
<dbReference type="PROSITE" id="PS50943">
    <property type="entry name" value="HTH_CROC1"/>
    <property type="match status" value="1"/>
</dbReference>
<feature type="domain" description="HTH cro/C1-type" evidence="6">
    <location>
        <begin position="14"/>
        <end position="69"/>
    </location>
</feature>
<dbReference type="InterPro" id="IPR010982">
    <property type="entry name" value="Lambda_DNA-bd_dom_sf"/>
</dbReference>
<organism evidence="7 8">
    <name type="scientific">Sphingomonas aliaeris</name>
    <dbReference type="NCBI Taxonomy" id="2759526"/>
    <lineage>
        <taxon>Bacteria</taxon>
        <taxon>Pseudomonadati</taxon>
        <taxon>Pseudomonadota</taxon>
        <taxon>Alphaproteobacteria</taxon>
        <taxon>Sphingomonadales</taxon>
        <taxon>Sphingomonadaceae</taxon>
        <taxon>Sphingomonas</taxon>
    </lineage>
</organism>
<dbReference type="GO" id="GO:0003677">
    <property type="term" value="F:DNA binding"/>
    <property type="evidence" value="ECO:0007669"/>
    <property type="project" value="UniProtKB-KW"/>
</dbReference>
<dbReference type="RefSeq" id="WP_202091896.1">
    <property type="nucleotide sequence ID" value="NZ_CP061035.1"/>
</dbReference>
<dbReference type="PROSITE" id="PS00501">
    <property type="entry name" value="SPASE_I_1"/>
    <property type="match status" value="1"/>
</dbReference>